<dbReference type="SUPFAM" id="SSF48168">
    <property type="entry name" value="R1 subunit of ribonucleotide reductase, N-terminal domain"/>
    <property type="match status" value="1"/>
</dbReference>
<dbReference type="GO" id="GO:0005524">
    <property type="term" value="F:ATP binding"/>
    <property type="evidence" value="ECO:0007669"/>
    <property type="project" value="InterPro"/>
</dbReference>
<feature type="domain" description="Ribonucleotide reductase large subunit N-terminal" evidence="5">
    <location>
        <begin position="21"/>
        <end position="85"/>
    </location>
</feature>
<reference evidence="7 8" key="1">
    <citation type="submission" date="2020-12" db="EMBL/GenBank/DDBJ databases">
        <title>Dynamics of Baltic Sea phages driven by environmental changes.</title>
        <authorList>
            <person name="Hoetzinger M."/>
            <person name="Nilsson E."/>
            <person name="Holmfeldt K."/>
        </authorList>
    </citation>
    <scope>NUCLEOTIDE SEQUENCE [LARGE SCALE GENOMIC DNA]</scope>
</reference>
<dbReference type="Pfam" id="PF00317">
    <property type="entry name" value="Ribonuc_red_lgN"/>
    <property type="match status" value="1"/>
</dbReference>
<dbReference type="UniPathway" id="UPA00326"/>
<dbReference type="Proteomes" id="UP000595566">
    <property type="component" value="Segment"/>
</dbReference>
<sequence>MGVDYSTWKPGVDYPEWMNEVSLATISNGYLLPDENPKKAYKRVADAVAKRLDRPDLANKFFKYMWKGWLNLASPVLSNTGTDKGLPISCFGIDTPDSIRGIGLTNAELMRLTSLGGGVGIGLGRVRGRGKKIANGDTGNSEGIVPWAKIYDSTIIATNQGSVRRGAASVNLDINHTDIKEFLRIRRPQGDPNRQCLNLHQCVSIDDKFMQRLEHRDPEAMELWVEILKSRVETGEPYIMFKDNVNNANPPAYVKNNLDVTMTNICSEIALHTDEEHSFVCCLSSLNITKYDEWKDTDLVETAVYFLDGVLEEFLVKTNGKESMIRSHRSAKKGRALGLGVLGWHSFLQAKGIPFTSIAATSWTNRIFSQIKNQAEEASRKLAEEYGEPIWCKGTGMRNTHLIAIAPTVSNSTISGGVSAGIEPIPANVYTFNSSKGTFIRKNPVLEKYLEDKGHNSEEVWQQILKDRGSIANLPEDVMPVADKEVFLTFAEINQLALVEQASVRQKYVDQAQSLNLAFDPGDSPKFINLVHQTAWKLGLKTLYYLRTDSVINGDIGSRTSEDCLSCDG</sequence>
<dbReference type="Pfam" id="PF02867">
    <property type="entry name" value="Ribonuc_red_lgC"/>
    <property type="match status" value="3"/>
</dbReference>
<dbReference type="InterPro" id="IPR008926">
    <property type="entry name" value="RNR_R1-su_N"/>
</dbReference>
<comment type="catalytic activity">
    <reaction evidence="4">
        <text>a 2'-deoxyribonucleoside 5'-diphosphate + [thioredoxin]-disulfide + H2O = a ribonucleoside 5'-diphosphate + [thioredoxin]-dithiol</text>
        <dbReference type="Rhea" id="RHEA:23252"/>
        <dbReference type="Rhea" id="RHEA-COMP:10698"/>
        <dbReference type="Rhea" id="RHEA-COMP:10700"/>
        <dbReference type="ChEBI" id="CHEBI:15377"/>
        <dbReference type="ChEBI" id="CHEBI:29950"/>
        <dbReference type="ChEBI" id="CHEBI:50058"/>
        <dbReference type="ChEBI" id="CHEBI:57930"/>
        <dbReference type="ChEBI" id="CHEBI:73316"/>
        <dbReference type="EC" id="1.17.4.1"/>
    </reaction>
</comment>
<dbReference type="InterPro" id="IPR039718">
    <property type="entry name" value="Rrm1"/>
</dbReference>
<protein>
    <recommendedName>
        <fullName evidence="2 4">Ribonucleoside-diphosphate reductase</fullName>
        <ecNumber evidence="2 4">1.17.4.1</ecNumber>
    </recommendedName>
</protein>
<keyword evidence="8" id="KW-1185">Reference proteome</keyword>
<evidence type="ECO:0000256" key="2">
    <source>
        <dbReference type="ARBA" id="ARBA00012274"/>
    </source>
</evidence>
<dbReference type="InterPro" id="IPR000788">
    <property type="entry name" value="RNR_lg_C"/>
</dbReference>
<dbReference type="NCBIfam" id="NF006577">
    <property type="entry name" value="PRK09102.1"/>
    <property type="match status" value="1"/>
</dbReference>
<organism evidence="7 8">
    <name type="scientific">Flavobacterium phage vB_FspM_immuto_2-6A</name>
    <dbReference type="NCBI Taxonomy" id="2801477"/>
    <lineage>
        <taxon>Viruses</taxon>
        <taxon>Duplodnaviria</taxon>
        <taxon>Heunggongvirae</taxon>
        <taxon>Uroviricota</taxon>
        <taxon>Caudoviricetes</taxon>
        <taxon>Immutovirus</taxon>
        <taxon>Immutovirus immuto</taxon>
    </lineage>
</organism>
<feature type="domain" description="Ribonucleotide reductase large subunit C-terminal" evidence="6">
    <location>
        <begin position="394"/>
        <end position="546"/>
    </location>
</feature>
<dbReference type="EMBL" id="MW353175">
    <property type="protein sequence ID" value="QQO91689.1"/>
    <property type="molecule type" value="Genomic_DNA"/>
</dbReference>
<evidence type="ECO:0000256" key="1">
    <source>
        <dbReference type="ARBA" id="ARBA00010406"/>
    </source>
</evidence>
<comment type="function">
    <text evidence="4">Provides the precursors necessary for DNA synthesis. Catalyzes the biosynthesis of deoxyribonucleotides from the corresponding ribonucleotides.</text>
</comment>
<feature type="domain" description="Ribonucleotide reductase large subunit C-terminal" evidence="6">
    <location>
        <begin position="219"/>
        <end position="387"/>
    </location>
</feature>
<dbReference type="Gene3D" id="3.20.70.20">
    <property type="match status" value="1"/>
</dbReference>
<dbReference type="PRINTS" id="PR01183">
    <property type="entry name" value="RIBORDTASEM1"/>
</dbReference>
<evidence type="ECO:0000259" key="6">
    <source>
        <dbReference type="Pfam" id="PF02867"/>
    </source>
</evidence>
<accession>A0A7T8ER66</accession>
<evidence type="ECO:0000259" key="5">
    <source>
        <dbReference type="Pfam" id="PF00317"/>
    </source>
</evidence>
<proteinExistence type="inferred from homology"/>
<dbReference type="SUPFAM" id="SSF51998">
    <property type="entry name" value="PFL-like glycyl radical enzymes"/>
    <property type="match status" value="1"/>
</dbReference>
<feature type="domain" description="Ribonucleotide reductase large subunit C-terminal" evidence="6">
    <location>
        <begin position="89"/>
        <end position="216"/>
    </location>
</feature>
<dbReference type="EC" id="1.17.4.1" evidence="2 4"/>
<comment type="similarity">
    <text evidence="1 4">Belongs to the ribonucleoside diphosphate reductase large chain family.</text>
</comment>
<name>A0A7T8ER66_9CAUD</name>
<dbReference type="InterPro" id="IPR013509">
    <property type="entry name" value="RNR_lsu_N"/>
</dbReference>
<keyword evidence="3 4" id="KW-0560">Oxidoreductase</keyword>
<keyword evidence="4" id="KW-0215">Deoxyribonucleotide synthesis</keyword>
<evidence type="ECO:0000256" key="4">
    <source>
        <dbReference type="RuleBase" id="RU003410"/>
    </source>
</evidence>
<gene>
    <name evidence="7" type="ORF">immuto26A_10</name>
</gene>
<dbReference type="PANTHER" id="PTHR11573:SF6">
    <property type="entry name" value="RIBONUCLEOSIDE-DIPHOSPHATE REDUCTASE LARGE SUBUNIT"/>
    <property type="match status" value="1"/>
</dbReference>
<dbReference type="GO" id="GO:0004748">
    <property type="term" value="F:ribonucleoside-diphosphate reductase activity, thioredoxin disulfide as acceptor"/>
    <property type="evidence" value="ECO:0007669"/>
    <property type="project" value="UniProtKB-EC"/>
</dbReference>
<dbReference type="PANTHER" id="PTHR11573">
    <property type="entry name" value="RIBONUCLEOSIDE-DIPHOSPHATE REDUCTASE LARGE CHAIN"/>
    <property type="match status" value="1"/>
</dbReference>
<dbReference type="GO" id="GO:0009263">
    <property type="term" value="P:deoxyribonucleotide biosynthetic process"/>
    <property type="evidence" value="ECO:0007669"/>
    <property type="project" value="UniProtKB-KW"/>
</dbReference>
<evidence type="ECO:0000256" key="3">
    <source>
        <dbReference type="ARBA" id="ARBA00023002"/>
    </source>
</evidence>
<evidence type="ECO:0000313" key="7">
    <source>
        <dbReference type="EMBL" id="QQO91689.1"/>
    </source>
</evidence>
<evidence type="ECO:0000313" key="8">
    <source>
        <dbReference type="Proteomes" id="UP000595566"/>
    </source>
</evidence>